<dbReference type="InterPro" id="IPR029063">
    <property type="entry name" value="SAM-dependent_MTases_sf"/>
</dbReference>
<proteinExistence type="predicted"/>
<organism evidence="4 5">
    <name type="scientific">Chaetoceros tenuissimus</name>
    <dbReference type="NCBI Taxonomy" id="426638"/>
    <lineage>
        <taxon>Eukaryota</taxon>
        <taxon>Sar</taxon>
        <taxon>Stramenopiles</taxon>
        <taxon>Ochrophyta</taxon>
        <taxon>Bacillariophyta</taxon>
        <taxon>Coscinodiscophyceae</taxon>
        <taxon>Chaetocerotophycidae</taxon>
        <taxon>Chaetocerotales</taxon>
        <taxon>Chaetocerotaceae</taxon>
        <taxon>Chaetoceros</taxon>
    </lineage>
</organism>
<evidence type="ECO:0000259" key="3">
    <source>
        <dbReference type="Pfam" id="PF05050"/>
    </source>
</evidence>
<dbReference type="Proteomes" id="UP001054902">
    <property type="component" value="Unassembled WGS sequence"/>
</dbReference>
<dbReference type="SUPFAM" id="SSF53335">
    <property type="entry name" value="S-adenosyl-L-methionine-dependent methyltransferases"/>
    <property type="match status" value="1"/>
</dbReference>
<dbReference type="Pfam" id="PF05050">
    <property type="entry name" value="Methyltransf_21"/>
    <property type="match status" value="1"/>
</dbReference>
<dbReference type="Gene3D" id="3.40.50.150">
    <property type="entry name" value="Vaccinia Virus protein VP39"/>
    <property type="match status" value="1"/>
</dbReference>
<dbReference type="InterPro" id="IPR052514">
    <property type="entry name" value="SAM-dependent_MTase"/>
</dbReference>
<sequence length="426" mass="47623">MRAKGTTSIKTLGKKRKTSQSSEARNFFLFLCTIPIVALCIIVYAIIQIKSHEASSSEISNSSSTESHLRSKLTTSTSTESVHKPSKYGIHNDLTAKWKKGGPIHRGGADKVWDLLLEEAMAFRDENNNIPLHLMEVGMHAPTQCLAIARHDLQAYCVEPSPKSRERIIAGFEKAAPDVQKRIKFYQMAASNQSNVDLKFASAGGTGDHIGDAINIWEMKKIPQGDLSQSDQGISFVTVKSVAIDDIVSNAIEPTDDYAKKLGNSQKIDKLFAIKIDTQGFEPSVFSGVKKTIEQHNVDYVMTEFWPKGIDFMSDATEKCEKPVEILELLASNGYNLFALRNIGHPSDSNPKEAKHYINDFSHNNIPYHDVRAFCHWLYNVEELFPSKDYHMGYWTDILAVSPNARLAKIPASEVGHLIQPYVPRR</sequence>
<reference evidence="4 5" key="1">
    <citation type="journal article" date="2021" name="Sci. Rep.">
        <title>The genome of the diatom Chaetoceros tenuissimus carries an ancient integrated fragment of an extant virus.</title>
        <authorList>
            <person name="Hongo Y."/>
            <person name="Kimura K."/>
            <person name="Takaki Y."/>
            <person name="Yoshida Y."/>
            <person name="Baba S."/>
            <person name="Kobayashi G."/>
            <person name="Nagasaki K."/>
            <person name="Hano T."/>
            <person name="Tomaru Y."/>
        </authorList>
    </citation>
    <scope>NUCLEOTIDE SEQUENCE [LARGE SCALE GENOMIC DNA]</scope>
    <source>
        <strain evidence="4 5">NIES-3715</strain>
    </source>
</reference>
<keyword evidence="5" id="KW-1185">Reference proteome</keyword>
<feature type="region of interest" description="Disordered" evidence="1">
    <location>
        <begin position="57"/>
        <end position="86"/>
    </location>
</feature>
<dbReference type="EMBL" id="BLLK01000058">
    <property type="protein sequence ID" value="GFH57816.1"/>
    <property type="molecule type" value="Genomic_DNA"/>
</dbReference>
<name>A0AAD3D6Y7_9STRA</name>
<dbReference type="PANTHER" id="PTHR34203:SF15">
    <property type="entry name" value="SLL1173 PROTEIN"/>
    <property type="match status" value="1"/>
</dbReference>
<keyword evidence="2" id="KW-0472">Membrane</keyword>
<evidence type="ECO:0000256" key="2">
    <source>
        <dbReference type="SAM" id="Phobius"/>
    </source>
</evidence>
<dbReference type="InterPro" id="IPR006342">
    <property type="entry name" value="FkbM_mtfrase"/>
</dbReference>
<evidence type="ECO:0000313" key="4">
    <source>
        <dbReference type="EMBL" id="GFH57816.1"/>
    </source>
</evidence>
<dbReference type="PANTHER" id="PTHR34203">
    <property type="entry name" value="METHYLTRANSFERASE, FKBM FAMILY PROTEIN"/>
    <property type="match status" value="1"/>
</dbReference>
<accession>A0AAD3D6Y7</accession>
<evidence type="ECO:0000313" key="5">
    <source>
        <dbReference type="Proteomes" id="UP001054902"/>
    </source>
</evidence>
<feature type="domain" description="Methyltransferase FkbM" evidence="3">
    <location>
        <begin position="137"/>
        <end position="336"/>
    </location>
</feature>
<protein>
    <recommendedName>
        <fullName evidence="3">Methyltransferase FkbM domain-containing protein</fullName>
    </recommendedName>
</protein>
<comment type="caution">
    <text evidence="4">The sequence shown here is derived from an EMBL/GenBank/DDBJ whole genome shotgun (WGS) entry which is preliminary data.</text>
</comment>
<keyword evidence="2" id="KW-0812">Transmembrane</keyword>
<feature type="compositionally biased region" description="Low complexity" evidence="1">
    <location>
        <begin position="57"/>
        <end position="66"/>
    </location>
</feature>
<feature type="transmembrane region" description="Helical" evidence="2">
    <location>
        <begin position="27"/>
        <end position="47"/>
    </location>
</feature>
<gene>
    <name evidence="4" type="ORF">CTEN210_14292</name>
</gene>
<keyword evidence="2" id="KW-1133">Transmembrane helix</keyword>
<dbReference type="AlphaFoldDB" id="A0AAD3D6Y7"/>
<evidence type="ECO:0000256" key="1">
    <source>
        <dbReference type="SAM" id="MobiDB-lite"/>
    </source>
</evidence>